<evidence type="ECO:0000313" key="3">
    <source>
        <dbReference type="Proteomes" id="UP000474777"/>
    </source>
</evidence>
<proteinExistence type="predicted"/>
<name>A0A6B3M1Y6_9BACT</name>
<reference evidence="2 3" key="1">
    <citation type="submission" date="2020-02" db="EMBL/GenBank/DDBJ databases">
        <authorList>
            <person name="Kim M.K."/>
        </authorList>
    </citation>
    <scope>NUCLEOTIDE SEQUENCE [LARGE SCALE GENOMIC DNA]</scope>
    <source>
        <strain evidence="2 3">BT327</strain>
    </source>
</reference>
<gene>
    <name evidence="2" type="ORF">GXP69_18255</name>
</gene>
<feature type="compositionally biased region" description="Polar residues" evidence="1">
    <location>
        <begin position="34"/>
        <end position="50"/>
    </location>
</feature>
<comment type="caution">
    <text evidence="2">The sequence shown here is derived from an EMBL/GenBank/DDBJ whole genome shotgun (WGS) entry which is preliminary data.</text>
</comment>
<dbReference type="EMBL" id="JAAGWD010000011">
    <property type="protein sequence ID" value="NEM99647.1"/>
    <property type="molecule type" value="Genomic_DNA"/>
</dbReference>
<sequence>MIGSYSMRYLLYILLIVLLQSCSDKDSKRPENQLPEQAATNTSTPDTTSLPPQPIVEKATPDSTFLIIPGLRIGQVRLNQTAEQVSNKLGKPDSGDAAMGKALSYWFSKSKRSHVVAVYFSHSYTDGPEDYLLVRQVRVNSPAFRTPENIGAGNNIATIRRHYTIAPIAYYQVGRQRIYIFDDDAKGIAFEMAVPDSSCIAVTVHKAGEDVTNSYLPMHPDMTRL</sequence>
<organism evidence="2 3">
    <name type="scientific">Pontibacter burrus</name>
    <dbReference type="NCBI Taxonomy" id="2704466"/>
    <lineage>
        <taxon>Bacteria</taxon>
        <taxon>Pseudomonadati</taxon>
        <taxon>Bacteroidota</taxon>
        <taxon>Cytophagia</taxon>
        <taxon>Cytophagales</taxon>
        <taxon>Hymenobacteraceae</taxon>
        <taxon>Pontibacter</taxon>
    </lineage>
</organism>
<accession>A0A6B3M1Y6</accession>
<evidence type="ECO:0000256" key="1">
    <source>
        <dbReference type="SAM" id="MobiDB-lite"/>
    </source>
</evidence>
<feature type="region of interest" description="Disordered" evidence="1">
    <location>
        <begin position="26"/>
        <end position="57"/>
    </location>
</feature>
<dbReference type="Proteomes" id="UP000474777">
    <property type="component" value="Unassembled WGS sequence"/>
</dbReference>
<protein>
    <submittedName>
        <fullName evidence="2">Uncharacterized protein</fullName>
    </submittedName>
</protein>
<keyword evidence="3" id="KW-1185">Reference proteome</keyword>
<dbReference type="AlphaFoldDB" id="A0A6B3M1Y6"/>
<evidence type="ECO:0000313" key="2">
    <source>
        <dbReference type="EMBL" id="NEM99647.1"/>
    </source>
</evidence>